<protein>
    <submittedName>
        <fullName evidence="2">Uncharacterized protein</fullName>
    </submittedName>
</protein>
<gene>
    <name evidence="2" type="ORF">JTE90_023037</name>
</gene>
<feature type="compositionally biased region" description="Polar residues" evidence="1">
    <location>
        <begin position="1"/>
        <end position="19"/>
    </location>
</feature>
<dbReference type="Proteomes" id="UP000827092">
    <property type="component" value="Unassembled WGS sequence"/>
</dbReference>
<dbReference type="EMBL" id="JAFNEN010000195">
    <property type="protein sequence ID" value="KAG8190065.1"/>
    <property type="molecule type" value="Genomic_DNA"/>
</dbReference>
<name>A0AAV6UZW1_9ARAC</name>
<keyword evidence="3" id="KW-1185">Reference proteome</keyword>
<evidence type="ECO:0000256" key="1">
    <source>
        <dbReference type="SAM" id="MobiDB-lite"/>
    </source>
</evidence>
<organism evidence="2 3">
    <name type="scientific">Oedothorax gibbosus</name>
    <dbReference type="NCBI Taxonomy" id="931172"/>
    <lineage>
        <taxon>Eukaryota</taxon>
        <taxon>Metazoa</taxon>
        <taxon>Ecdysozoa</taxon>
        <taxon>Arthropoda</taxon>
        <taxon>Chelicerata</taxon>
        <taxon>Arachnida</taxon>
        <taxon>Araneae</taxon>
        <taxon>Araneomorphae</taxon>
        <taxon>Entelegynae</taxon>
        <taxon>Araneoidea</taxon>
        <taxon>Linyphiidae</taxon>
        <taxon>Erigoninae</taxon>
        <taxon>Oedothorax</taxon>
    </lineage>
</organism>
<dbReference type="AlphaFoldDB" id="A0AAV6UZW1"/>
<comment type="caution">
    <text evidence="2">The sequence shown here is derived from an EMBL/GenBank/DDBJ whole genome shotgun (WGS) entry which is preliminary data.</text>
</comment>
<sequence>MSTTIPKSSHNNAPVSDANSPGRGPKLTFRGPLRQFPEKLMCLTLFCARPGRLLSLVKKDAASSHLEWGMLLIGTE</sequence>
<evidence type="ECO:0000313" key="3">
    <source>
        <dbReference type="Proteomes" id="UP000827092"/>
    </source>
</evidence>
<reference evidence="2 3" key="1">
    <citation type="journal article" date="2022" name="Nat. Ecol. Evol.">
        <title>A masculinizing supergene underlies an exaggerated male reproductive morph in a spider.</title>
        <authorList>
            <person name="Hendrickx F."/>
            <person name="De Corte Z."/>
            <person name="Sonet G."/>
            <person name="Van Belleghem S.M."/>
            <person name="Kostlbacher S."/>
            <person name="Vangestel C."/>
        </authorList>
    </citation>
    <scope>NUCLEOTIDE SEQUENCE [LARGE SCALE GENOMIC DNA]</scope>
    <source>
        <strain evidence="2">W744_W776</strain>
    </source>
</reference>
<proteinExistence type="predicted"/>
<evidence type="ECO:0000313" key="2">
    <source>
        <dbReference type="EMBL" id="KAG8190065.1"/>
    </source>
</evidence>
<accession>A0AAV6UZW1</accession>
<feature type="region of interest" description="Disordered" evidence="1">
    <location>
        <begin position="1"/>
        <end position="30"/>
    </location>
</feature>